<dbReference type="Proteomes" id="UP000311919">
    <property type="component" value="Unassembled WGS sequence"/>
</dbReference>
<keyword evidence="11" id="KW-1185">Reference proteome</keyword>
<feature type="domain" description="Peptidase M13 C-terminal" evidence="8">
    <location>
        <begin position="247"/>
        <end position="450"/>
    </location>
</feature>
<evidence type="ECO:0000256" key="6">
    <source>
        <dbReference type="ARBA" id="ARBA00022833"/>
    </source>
</evidence>
<evidence type="ECO:0000256" key="1">
    <source>
        <dbReference type="ARBA" id="ARBA00001947"/>
    </source>
</evidence>
<name>A0A4Z2CL33_SCHJA</name>
<gene>
    <name evidence="10" type="ORF">EWB00_009962</name>
</gene>
<organism evidence="10 11">
    <name type="scientific">Schistosoma japonicum</name>
    <name type="common">Blood fluke</name>
    <dbReference type="NCBI Taxonomy" id="6182"/>
    <lineage>
        <taxon>Eukaryota</taxon>
        <taxon>Metazoa</taxon>
        <taxon>Spiralia</taxon>
        <taxon>Lophotrochozoa</taxon>
        <taxon>Platyhelminthes</taxon>
        <taxon>Trematoda</taxon>
        <taxon>Digenea</taxon>
        <taxon>Strigeidida</taxon>
        <taxon>Schistosomatoidea</taxon>
        <taxon>Schistosomatidae</taxon>
        <taxon>Schistosoma</taxon>
    </lineage>
</organism>
<dbReference type="EMBL" id="SKCS01000676">
    <property type="protein sequence ID" value="TNN04969.1"/>
    <property type="molecule type" value="Genomic_DNA"/>
</dbReference>
<accession>A0A4Z2CL33</accession>
<comment type="caution">
    <text evidence="10">The sequence shown here is derived from an EMBL/GenBank/DDBJ whole genome shotgun (WGS) entry which is preliminary data.</text>
</comment>
<keyword evidence="6" id="KW-0862">Zinc</keyword>
<evidence type="ECO:0000259" key="8">
    <source>
        <dbReference type="Pfam" id="PF01431"/>
    </source>
</evidence>
<comment type="similarity">
    <text evidence="2">Belongs to the peptidase M13 family.</text>
</comment>
<dbReference type="PANTHER" id="PTHR11733:SF167">
    <property type="entry name" value="FI17812P1-RELATED"/>
    <property type="match status" value="1"/>
</dbReference>
<evidence type="ECO:0000256" key="4">
    <source>
        <dbReference type="ARBA" id="ARBA00022723"/>
    </source>
</evidence>
<dbReference type="InterPro" id="IPR000718">
    <property type="entry name" value="Peptidase_M13"/>
</dbReference>
<dbReference type="AlphaFoldDB" id="A0A4Z2CL33"/>
<keyword evidence="3" id="KW-0645">Protease</keyword>
<keyword evidence="5" id="KW-0378">Hydrolase</keyword>
<keyword evidence="4" id="KW-0479">Metal-binding</keyword>
<evidence type="ECO:0000313" key="11">
    <source>
        <dbReference type="Proteomes" id="UP000311919"/>
    </source>
</evidence>
<evidence type="ECO:0000256" key="7">
    <source>
        <dbReference type="ARBA" id="ARBA00023049"/>
    </source>
</evidence>
<proteinExistence type="inferred from homology"/>
<comment type="cofactor">
    <cofactor evidence="1">
        <name>Zn(2+)</name>
        <dbReference type="ChEBI" id="CHEBI:29105"/>
    </cofactor>
</comment>
<sequence>VNDPKSPQSPKLKRNITLQELSLICPEIRWSDLFAKVFKEAEYEDYEGLPITIEGEEQLKQRCKQHASALQTDRKTFQTMMIINFVSELLKYTLLPSTKKTTDPSTSLFDDECIRQVKEAFAYTIERYYLPSHVNETHKKKVTTIFDEVKRTVLKSIPEYIWLTRSEKEFVSKKIEKMKIHALYTNLSDLEKKENNSAIYRYQLNEHNYYVNAIIMGRARNMDKFKSHLSPSDVSLSPSPVFNVDIFYQTSKNRVNVNAGLIQPPFYIDGDDMLSNYGRIGLLIGHEIFHSIDTIGTRWGENGNLQKSKFSRTLSIKVYNKSKCFQEQYGKDETIKHKIASHKFVDEIIADNGAIHVLFKGFKQLIRKLAGHVSQDPDTTQRRYQSFFHGFAEVLCGEYSGKALERYIKDTYHVLNKYRVNFALSNSKEFSLAYHCRPGSPMNPLNKCRVY</sequence>
<evidence type="ECO:0000259" key="9">
    <source>
        <dbReference type="Pfam" id="PF05649"/>
    </source>
</evidence>
<evidence type="ECO:0000256" key="3">
    <source>
        <dbReference type="ARBA" id="ARBA00022670"/>
    </source>
</evidence>
<evidence type="ECO:0000256" key="5">
    <source>
        <dbReference type="ARBA" id="ARBA00022801"/>
    </source>
</evidence>
<evidence type="ECO:0000256" key="2">
    <source>
        <dbReference type="ARBA" id="ARBA00007357"/>
    </source>
</evidence>
<dbReference type="GO" id="GO:0046872">
    <property type="term" value="F:metal ion binding"/>
    <property type="evidence" value="ECO:0007669"/>
    <property type="project" value="UniProtKB-KW"/>
</dbReference>
<dbReference type="PANTHER" id="PTHR11733">
    <property type="entry name" value="ZINC METALLOPROTEASE FAMILY M13 NEPRILYSIN-RELATED"/>
    <property type="match status" value="1"/>
</dbReference>
<dbReference type="InterPro" id="IPR018497">
    <property type="entry name" value="Peptidase_M13_C"/>
</dbReference>
<reference evidence="10 11" key="1">
    <citation type="submission" date="2019-03" db="EMBL/GenBank/DDBJ databases">
        <title>An improved genome assembly of the fluke Schistosoma japonicum.</title>
        <authorList>
            <person name="Hu W."/>
            <person name="Luo F."/>
            <person name="Yin M."/>
            <person name="Mo X."/>
            <person name="Sun C."/>
            <person name="Wu Q."/>
            <person name="Zhu B."/>
            <person name="Xiang M."/>
            <person name="Wang J."/>
            <person name="Wang Y."/>
            <person name="Zhang T."/>
            <person name="Xu B."/>
            <person name="Zheng H."/>
            <person name="Feng Z."/>
        </authorList>
    </citation>
    <scope>NUCLEOTIDE SEQUENCE [LARGE SCALE GENOMIC DNA]</scope>
    <source>
        <strain evidence="10">HuSjv2</strain>
        <tissue evidence="10">Worms</tissue>
    </source>
</reference>
<dbReference type="Pfam" id="PF05649">
    <property type="entry name" value="Peptidase_M13_N"/>
    <property type="match status" value="1"/>
</dbReference>
<protein>
    <submittedName>
        <fullName evidence="10">Endothelin-converting enzyme 1</fullName>
    </submittedName>
</protein>
<dbReference type="InterPro" id="IPR008753">
    <property type="entry name" value="Peptidase_M13_N"/>
</dbReference>
<dbReference type="PRINTS" id="PR00786">
    <property type="entry name" value="NEPRILYSIN"/>
</dbReference>
<dbReference type="GO" id="GO:0016485">
    <property type="term" value="P:protein processing"/>
    <property type="evidence" value="ECO:0007669"/>
    <property type="project" value="TreeGrafter"/>
</dbReference>
<dbReference type="Gene3D" id="3.40.390.10">
    <property type="entry name" value="Collagenase (Catalytic Domain)"/>
    <property type="match status" value="1"/>
</dbReference>
<feature type="non-terminal residue" evidence="10">
    <location>
        <position position="1"/>
    </location>
</feature>
<evidence type="ECO:0000313" key="10">
    <source>
        <dbReference type="EMBL" id="TNN04969.1"/>
    </source>
</evidence>
<dbReference type="SUPFAM" id="SSF55486">
    <property type="entry name" value="Metalloproteases ('zincins'), catalytic domain"/>
    <property type="match status" value="1"/>
</dbReference>
<dbReference type="GO" id="GO:0004222">
    <property type="term" value="F:metalloendopeptidase activity"/>
    <property type="evidence" value="ECO:0007669"/>
    <property type="project" value="InterPro"/>
</dbReference>
<feature type="domain" description="Peptidase M13 N-terminal" evidence="9">
    <location>
        <begin position="11"/>
        <end position="184"/>
    </location>
</feature>
<dbReference type="GO" id="GO:0005886">
    <property type="term" value="C:plasma membrane"/>
    <property type="evidence" value="ECO:0007669"/>
    <property type="project" value="TreeGrafter"/>
</dbReference>
<dbReference type="PROSITE" id="PS51885">
    <property type="entry name" value="NEPRILYSIN"/>
    <property type="match status" value="1"/>
</dbReference>
<dbReference type="InterPro" id="IPR024079">
    <property type="entry name" value="MetalloPept_cat_dom_sf"/>
</dbReference>
<dbReference type="OrthoDB" id="6475849at2759"/>
<dbReference type="Pfam" id="PF01431">
    <property type="entry name" value="Peptidase_M13"/>
    <property type="match status" value="1"/>
</dbReference>
<keyword evidence="7" id="KW-0482">Metalloprotease</keyword>